<accession>A0A1H0EEA9</accession>
<dbReference type="AlphaFoldDB" id="A0A1H0EEA9"/>
<evidence type="ECO:0000313" key="3">
    <source>
        <dbReference type="Proteomes" id="UP000199602"/>
    </source>
</evidence>
<organism evidence="2 3">
    <name type="scientific">Desulfonauticus submarinus</name>
    <dbReference type="NCBI Taxonomy" id="206665"/>
    <lineage>
        <taxon>Bacteria</taxon>
        <taxon>Pseudomonadati</taxon>
        <taxon>Thermodesulfobacteriota</taxon>
        <taxon>Desulfovibrionia</taxon>
        <taxon>Desulfovibrionales</taxon>
        <taxon>Desulfonauticaceae</taxon>
        <taxon>Desulfonauticus</taxon>
    </lineage>
</organism>
<evidence type="ECO:0000256" key="1">
    <source>
        <dbReference type="SAM" id="Phobius"/>
    </source>
</evidence>
<feature type="transmembrane region" description="Helical" evidence="1">
    <location>
        <begin position="15"/>
        <end position="34"/>
    </location>
</feature>
<name>A0A1H0EEA9_9BACT</name>
<gene>
    <name evidence="2" type="ORF">SAMN04488516_10778</name>
</gene>
<sequence>MILFLSYRNPPRRPLEYLILGLLIVFFSGAILGLSERLEKETLKIFLHLEGIKNNPNIMPDTLKITKQDVSNFLDILFLIKIFLMFVGGSVGANMITHAITMDRDMAIEASISSENHVNLSRIHFIREFFSRYRPILLVIILYVVLISLPFFLLIILKKLTWLTNGST</sequence>
<proteinExistence type="predicted"/>
<reference evidence="2 3" key="1">
    <citation type="submission" date="2016-10" db="EMBL/GenBank/DDBJ databases">
        <authorList>
            <person name="de Groot N.N."/>
        </authorList>
    </citation>
    <scope>NUCLEOTIDE SEQUENCE [LARGE SCALE GENOMIC DNA]</scope>
    <source>
        <strain evidence="2 3">DSM 15269</strain>
    </source>
</reference>
<keyword evidence="1" id="KW-0472">Membrane</keyword>
<dbReference type="EMBL" id="FNIN01000007">
    <property type="protein sequence ID" value="SDN80765.1"/>
    <property type="molecule type" value="Genomic_DNA"/>
</dbReference>
<keyword evidence="1" id="KW-1133">Transmembrane helix</keyword>
<keyword evidence="1" id="KW-0812">Transmembrane</keyword>
<dbReference type="STRING" id="206665.SAMN04488516_10778"/>
<feature type="transmembrane region" description="Helical" evidence="1">
    <location>
        <begin position="76"/>
        <end position="96"/>
    </location>
</feature>
<keyword evidence="3" id="KW-1185">Reference proteome</keyword>
<dbReference type="Proteomes" id="UP000199602">
    <property type="component" value="Unassembled WGS sequence"/>
</dbReference>
<protein>
    <submittedName>
        <fullName evidence="2">Uncharacterized protein</fullName>
    </submittedName>
</protein>
<evidence type="ECO:0000313" key="2">
    <source>
        <dbReference type="EMBL" id="SDN80765.1"/>
    </source>
</evidence>
<feature type="transmembrane region" description="Helical" evidence="1">
    <location>
        <begin position="136"/>
        <end position="157"/>
    </location>
</feature>